<feature type="domain" description="Aminoglycoside phosphotransferase" evidence="1">
    <location>
        <begin position="203"/>
        <end position="267"/>
    </location>
</feature>
<evidence type="ECO:0000259" key="1">
    <source>
        <dbReference type="Pfam" id="PF01636"/>
    </source>
</evidence>
<evidence type="ECO:0000313" key="2">
    <source>
        <dbReference type="EMBL" id="AVH79663.1"/>
    </source>
</evidence>
<protein>
    <recommendedName>
        <fullName evidence="1">Aminoglycoside phosphotransferase domain-containing protein</fullName>
    </recommendedName>
</protein>
<reference evidence="2" key="1">
    <citation type="journal article" date="2018" name="Science">
        <title>Natural noncanonical protein splicing yields products with diverse ?-amino acid residues.</title>
        <authorList>
            <person name="Morinaka B.I."/>
            <person name="Lakis E."/>
            <person name="Verest M."/>
            <person name="Helf M.J."/>
            <person name="Scalvenzi T."/>
            <person name="Vagstad A.L."/>
            <person name="Sims J."/>
            <person name="Sunagawa S."/>
            <person name="Gugger M."/>
            <person name="Piel J."/>
        </authorList>
    </citation>
    <scope>NUCLEOTIDE SEQUENCE</scope>
    <source>
        <strain evidence="2">PCC 7121</strain>
    </source>
</reference>
<organism evidence="2">
    <name type="scientific">Desmonostoc muscorum PCC 7121</name>
    <dbReference type="NCBI Taxonomy" id="197230"/>
    <lineage>
        <taxon>Bacteria</taxon>
        <taxon>Bacillati</taxon>
        <taxon>Cyanobacteriota</taxon>
        <taxon>Cyanophyceae</taxon>
        <taxon>Nostocales</taxon>
        <taxon>Nostocaceae</taxon>
        <taxon>Desmonostoc</taxon>
    </lineage>
</organism>
<dbReference type="AlphaFoldDB" id="A0A2P0ZGS9"/>
<dbReference type="EMBL" id="MG373779">
    <property type="protein sequence ID" value="AVH79663.1"/>
    <property type="molecule type" value="Genomic_DNA"/>
</dbReference>
<accession>A0A2P0ZGS9</accession>
<proteinExistence type="predicted"/>
<name>A0A2P0ZGS9_DESMC</name>
<dbReference type="Pfam" id="PF01636">
    <property type="entry name" value="APH"/>
    <property type="match status" value="1"/>
</dbReference>
<dbReference type="SUPFAM" id="SSF56112">
    <property type="entry name" value="Protein kinase-like (PK-like)"/>
    <property type="match status" value="1"/>
</dbReference>
<dbReference type="Gene3D" id="3.90.1200.10">
    <property type="match status" value="1"/>
</dbReference>
<dbReference type="InterPro" id="IPR002575">
    <property type="entry name" value="Aminoglycoside_PTrfase"/>
</dbReference>
<dbReference type="InterPro" id="IPR011009">
    <property type="entry name" value="Kinase-like_dom_sf"/>
</dbReference>
<sequence length="393" mass="45442">MKQKFFLNSQNIRNYLVEFGFCNALEKESLILELIPVETKNFNLLVTLPNSEKLLVKQERYQQETTNSEFWNELKVRELLDKFDNLKFIQTFLPEILHSDTENSIVIFKYLSDYQDLDVFYRKYHDFPIEISSNLGSAIATIHYETFNHQQYRNFWLKSSILSEKERLFKSLYALEEIGPEVFGIFPADGFKFLALYQRYDSLFQAIADLINAFKPCCLTHNDLKLSNVLLQENWEQKLSKKTIRIIDWELSNWGDPAYDLGTLIASYLKLWLNSLVVSKVLKIEESLKLATVPLEILQPSIASLLQAYLTTFPSVIEHRPDFLQRVVQFTGTALISEILSSIKYQKTFGNTGICMLQVAKSLVCRPEASLLTISGMSAPELLQPLSHEVCLN</sequence>